<name>A0A9X4FJW6_9VIBR</name>
<dbReference type="InterPro" id="IPR021398">
    <property type="entry name" value="DUF3037"/>
</dbReference>
<gene>
    <name evidence="1" type="ORF">L9W73_15970</name>
</gene>
<sequence length="270" mass="30496">MNRFDFSILKFTPDSQRGEVMNVGILIYLANGVDIRILQSVSKLKAFDSHLNLNVLNEFVSDLEWVAKGISNPEKLHQIFQGQFSISKPGYFTVSEMSDYEIKANSLMDKFVNPIKSKRKAGNKRLVTNIKEEFQKQGILGSSIDDISNHKVVTSYPIAENEGLFAEFLLKNGSYHLTETLDLRTEQHRAKLGESALKALTIDKAKDVFQGNLKSFVIFAAENASQERNAKHQLNILGEHTDNMFNLCSKQDMAAYYEHMISAASGYNHH</sequence>
<reference evidence="1" key="1">
    <citation type="submission" date="2022-02" db="EMBL/GenBank/DDBJ databases">
        <title>Emergence and expansion in Europe of a Vibrio aestuarianus clonal complex pathogenic for oysters.</title>
        <authorList>
            <person name="Mesnil A."/>
            <person name="Travers M.-A."/>
        </authorList>
    </citation>
    <scope>NUCLEOTIDE SEQUENCE</scope>
    <source>
        <strain evidence="1">151-ITT-15-cp-1</strain>
    </source>
</reference>
<evidence type="ECO:0000313" key="2">
    <source>
        <dbReference type="Proteomes" id="UP001140973"/>
    </source>
</evidence>
<protein>
    <submittedName>
        <fullName evidence="1">DUF3037 domain-containing protein</fullName>
    </submittedName>
</protein>
<dbReference type="AlphaFoldDB" id="A0A9X4FJW6"/>
<comment type="caution">
    <text evidence="1">The sequence shown here is derived from an EMBL/GenBank/DDBJ whole genome shotgun (WGS) entry which is preliminary data.</text>
</comment>
<organism evidence="1 2">
    <name type="scientific">Vibrio aestuarianus</name>
    <dbReference type="NCBI Taxonomy" id="28171"/>
    <lineage>
        <taxon>Bacteria</taxon>
        <taxon>Pseudomonadati</taxon>
        <taxon>Pseudomonadota</taxon>
        <taxon>Gammaproteobacteria</taxon>
        <taxon>Vibrionales</taxon>
        <taxon>Vibrionaceae</taxon>
        <taxon>Vibrio</taxon>
    </lineage>
</organism>
<evidence type="ECO:0000313" key="1">
    <source>
        <dbReference type="EMBL" id="MDE1358784.1"/>
    </source>
</evidence>
<dbReference type="Pfam" id="PF11236">
    <property type="entry name" value="DUF3037"/>
    <property type="match status" value="1"/>
</dbReference>
<proteinExistence type="predicted"/>
<dbReference type="EMBL" id="JAKNAP010000089">
    <property type="protein sequence ID" value="MDE1358784.1"/>
    <property type="molecule type" value="Genomic_DNA"/>
</dbReference>
<accession>A0A9X4FJW6</accession>
<dbReference type="Proteomes" id="UP001140973">
    <property type="component" value="Unassembled WGS sequence"/>
</dbReference>
<dbReference type="RefSeq" id="WP_274674221.1">
    <property type="nucleotide sequence ID" value="NZ_JAKNAP010000089.1"/>
</dbReference>